<dbReference type="AlphaFoldDB" id="A0A9Q0REX8"/>
<dbReference type="SMART" id="SM00290">
    <property type="entry name" value="ZnF_UBP"/>
    <property type="match status" value="1"/>
</dbReference>
<dbReference type="PANTHER" id="PTHR24007:SF7">
    <property type="entry name" value="BRCA1-ASSOCIATED PROTEIN"/>
    <property type="match status" value="1"/>
</dbReference>
<dbReference type="EMBL" id="JAPDFW010000057">
    <property type="protein sequence ID" value="KAJ5077637.1"/>
    <property type="molecule type" value="Genomic_DNA"/>
</dbReference>
<dbReference type="SUPFAM" id="SSF69349">
    <property type="entry name" value="Phage fibre proteins"/>
    <property type="match status" value="1"/>
</dbReference>
<dbReference type="OMA" id="ENQRVWD"/>
<evidence type="ECO:0000256" key="2">
    <source>
        <dbReference type="SAM" id="Coils"/>
    </source>
</evidence>
<evidence type="ECO:0000259" key="4">
    <source>
        <dbReference type="PROSITE" id="PS50271"/>
    </source>
</evidence>
<comment type="caution">
    <text evidence="5">The sequence shown here is derived from an EMBL/GenBank/DDBJ whole genome shotgun (WGS) entry which is preliminary data.</text>
</comment>
<proteinExistence type="predicted"/>
<feature type="coiled-coil region" evidence="2">
    <location>
        <begin position="492"/>
        <end position="572"/>
    </location>
</feature>
<feature type="compositionally biased region" description="Basic residues" evidence="3">
    <location>
        <begin position="607"/>
        <end position="618"/>
    </location>
</feature>
<keyword evidence="1" id="KW-0479">Metal-binding</keyword>
<keyword evidence="2" id="KW-0175">Coiled coil</keyword>
<gene>
    <name evidence="5" type="ORF">M0811_05736</name>
</gene>
<dbReference type="GO" id="GO:0008270">
    <property type="term" value="F:zinc ion binding"/>
    <property type="evidence" value="ECO:0007669"/>
    <property type="project" value="UniProtKB-KW"/>
</dbReference>
<sequence>MFSILFEVSDQTFQINRSLNQQIEKFSNDFFGNGNGNSINLSIKTTEEENSKIIRNLKKSKEFSVEKMSENPIISIPKGTIRLFQKLNDADKDTNHLNEDSSQNLNEDSNKNLIEDSSQHLIEDSNKNLIEDSSQHLIEDSSQNLIEDSNKNLIEDSSQNLIEDSNKNLIEDSNKNLIEDSSQNLVEDSSQNSSENSNQQKVVCVLGIPSKFSPQNFFKKISNHFSNISKIRILQDSKTYRYVVIIRFKTSEFANLFITEFNETTFGLNFKEKMIAILISNVGFIDSSLIKSSTLSVELPTCPVCFSRLDSKITGLSNQEVNIGNEEWIGNDCFACQCLKNNIPIQCRACGKTEKLWICLICGEVGCGRYIGAHAQEHYEKSGHSFALDMELQRIWNYRNDCFVHKANVEQKNRNNLLQKKTAFIQNHPNATNEALLLYEFYQNDEDDFYSAKLASRSEAIQTEYNHVLTIQLKTQQKLYEEELNSFRQKIEKEYLDSIDLLMKENIELENQVNRIEQEIKKTEENKTTISKENDVLIEKQKEFNTLKKNKETEMENLVIQKNKEIHDLEDQIKDINFFMNTQQEVQKSKKKNEIQSGSIVVSAVKKQNKRRNNRKKK</sequence>
<dbReference type="OrthoDB" id="273556at2759"/>
<accession>A0A9Q0REX8</accession>
<evidence type="ECO:0000313" key="6">
    <source>
        <dbReference type="Proteomes" id="UP001149090"/>
    </source>
</evidence>
<evidence type="ECO:0000256" key="1">
    <source>
        <dbReference type="PROSITE-ProRule" id="PRU00502"/>
    </source>
</evidence>
<dbReference type="GO" id="GO:0005737">
    <property type="term" value="C:cytoplasm"/>
    <property type="evidence" value="ECO:0007669"/>
    <property type="project" value="TreeGrafter"/>
</dbReference>
<reference evidence="5" key="1">
    <citation type="submission" date="2022-10" db="EMBL/GenBank/DDBJ databases">
        <title>Novel sulphate-reducing endosymbionts in the free-living metamonad Anaeramoeba.</title>
        <authorList>
            <person name="Jerlstrom-Hultqvist J."/>
            <person name="Cepicka I."/>
            <person name="Gallot-Lavallee L."/>
            <person name="Salas-Leiva D."/>
            <person name="Curtis B.A."/>
            <person name="Zahonova K."/>
            <person name="Pipaliya S."/>
            <person name="Dacks J."/>
            <person name="Roger A.J."/>
        </authorList>
    </citation>
    <scope>NUCLEOTIDE SEQUENCE</scope>
    <source>
        <strain evidence="5">BMAN</strain>
    </source>
</reference>
<dbReference type="InterPro" id="IPR013083">
    <property type="entry name" value="Znf_RING/FYVE/PHD"/>
</dbReference>
<dbReference type="GO" id="GO:0007265">
    <property type="term" value="P:Ras protein signal transduction"/>
    <property type="evidence" value="ECO:0007669"/>
    <property type="project" value="TreeGrafter"/>
</dbReference>
<dbReference type="GO" id="GO:0016567">
    <property type="term" value="P:protein ubiquitination"/>
    <property type="evidence" value="ECO:0007669"/>
    <property type="project" value="TreeGrafter"/>
</dbReference>
<dbReference type="Pfam" id="PF07576">
    <property type="entry name" value="BRAP2"/>
    <property type="match status" value="1"/>
</dbReference>
<dbReference type="Gene3D" id="3.30.40.10">
    <property type="entry name" value="Zinc/RING finger domain, C3HC4 (zinc finger)"/>
    <property type="match status" value="1"/>
</dbReference>
<dbReference type="InterPro" id="IPR001607">
    <property type="entry name" value="Znf_UBP"/>
</dbReference>
<evidence type="ECO:0000313" key="5">
    <source>
        <dbReference type="EMBL" id="KAJ5077637.1"/>
    </source>
</evidence>
<dbReference type="PANTHER" id="PTHR24007">
    <property type="entry name" value="BRCA1-ASSOCIATED PROTEIN"/>
    <property type="match status" value="1"/>
</dbReference>
<dbReference type="GO" id="GO:0003676">
    <property type="term" value="F:nucleic acid binding"/>
    <property type="evidence" value="ECO:0007669"/>
    <property type="project" value="InterPro"/>
</dbReference>
<keyword evidence="1" id="KW-0863">Zinc-finger</keyword>
<dbReference type="InterPro" id="IPR011422">
    <property type="entry name" value="BRAP2/ETP1_RRM"/>
</dbReference>
<organism evidence="5 6">
    <name type="scientific">Anaeramoeba ignava</name>
    <name type="common">Anaerobic marine amoeba</name>
    <dbReference type="NCBI Taxonomy" id="1746090"/>
    <lineage>
        <taxon>Eukaryota</taxon>
        <taxon>Metamonada</taxon>
        <taxon>Anaeramoebidae</taxon>
        <taxon>Anaeramoeba</taxon>
    </lineage>
</organism>
<dbReference type="SUPFAM" id="SSF54928">
    <property type="entry name" value="RNA-binding domain, RBD"/>
    <property type="match status" value="1"/>
</dbReference>
<protein>
    <submittedName>
        <fullName evidence="5">Brca1-associated protein</fullName>
    </submittedName>
</protein>
<keyword evidence="6" id="KW-1185">Reference proteome</keyword>
<keyword evidence="1" id="KW-0862">Zinc</keyword>
<name>A0A9Q0REX8_ANAIG</name>
<feature type="region of interest" description="Disordered" evidence="3">
    <location>
        <begin position="588"/>
        <end position="618"/>
    </location>
</feature>
<dbReference type="Pfam" id="PF02148">
    <property type="entry name" value="zf-UBP"/>
    <property type="match status" value="1"/>
</dbReference>
<dbReference type="PROSITE" id="PS50271">
    <property type="entry name" value="ZF_UBP"/>
    <property type="match status" value="1"/>
</dbReference>
<dbReference type="InterPro" id="IPR035979">
    <property type="entry name" value="RBD_domain_sf"/>
</dbReference>
<feature type="domain" description="UBP-type" evidence="4">
    <location>
        <begin position="300"/>
        <end position="428"/>
    </location>
</feature>
<dbReference type="Proteomes" id="UP001149090">
    <property type="component" value="Unassembled WGS sequence"/>
</dbReference>
<dbReference type="GO" id="GO:0061630">
    <property type="term" value="F:ubiquitin protein ligase activity"/>
    <property type="evidence" value="ECO:0007669"/>
    <property type="project" value="TreeGrafter"/>
</dbReference>
<dbReference type="SUPFAM" id="SSF57850">
    <property type="entry name" value="RING/U-box"/>
    <property type="match status" value="1"/>
</dbReference>
<evidence type="ECO:0000256" key="3">
    <source>
        <dbReference type="SAM" id="MobiDB-lite"/>
    </source>
</evidence>